<dbReference type="Gene3D" id="2.60.40.420">
    <property type="entry name" value="Cupredoxins - blue copper proteins"/>
    <property type="match status" value="1"/>
</dbReference>
<dbReference type="EMBL" id="JARKIB010000460">
    <property type="protein sequence ID" value="KAJ7706485.1"/>
    <property type="molecule type" value="Genomic_DNA"/>
</dbReference>
<evidence type="ECO:0008006" key="5">
    <source>
        <dbReference type="Google" id="ProtNLM"/>
    </source>
</evidence>
<accession>A0AAD7GW41</accession>
<keyword evidence="2" id="KW-0812">Transmembrane</keyword>
<reference evidence="3" key="1">
    <citation type="submission" date="2023-03" db="EMBL/GenBank/DDBJ databases">
        <title>Massive genome expansion in bonnet fungi (Mycena s.s.) driven by repeated elements and novel gene families across ecological guilds.</title>
        <authorList>
            <consortium name="Lawrence Berkeley National Laboratory"/>
            <person name="Harder C.B."/>
            <person name="Miyauchi S."/>
            <person name="Viragh M."/>
            <person name="Kuo A."/>
            <person name="Thoen E."/>
            <person name="Andreopoulos B."/>
            <person name="Lu D."/>
            <person name="Skrede I."/>
            <person name="Drula E."/>
            <person name="Henrissat B."/>
            <person name="Morin E."/>
            <person name="Kohler A."/>
            <person name="Barry K."/>
            <person name="LaButti K."/>
            <person name="Morin E."/>
            <person name="Salamov A."/>
            <person name="Lipzen A."/>
            <person name="Mereny Z."/>
            <person name="Hegedus B."/>
            <person name="Baldrian P."/>
            <person name="Stursova M."/>
            <person name="Weitz H."/>
            <person name="Taylor A."/>
            <person name="Grigoriev I.V."/>
            <person name="Nagy L.G."/>
            <person name="Martin F."/>
            <person name="Kauserud H."/>
        </authorList>
    </citation>
    <scope>NUCLEOTIDE SEQUENCE</scope>
    <source>
        <strain evidence="3">CBHHK182m</strain>
    </source>
</reference>
<dbReference type="PANTHER" id="PTHR34883">
    <property type="entry name" value="SERINE-RICH PROTEIN, PUTATIVE-RELATED-RELATED"/>
    <property type="match status" value="1"/>
</dbReference>
<feature type="compositionally biased region" description="Low complexity" evidence="1">
    <location>
        <begin position="137"/>
        <end position="156"/>
    </location>
</feature>
<dbReference type="InterPro" id="IPR008972">
    <property type="entry name" value="Cupredoxin"/>
</dbReference>
<feature type="region of interest" description="Disordered" evidence="1">
    <location>
        <begin position="137"/>
        <end position="187"/>
    </location>
</feature>
<comment type="caution">
    <text evidence="3">The sequence shown here is derived from an EMBL/GenBank/DDBJ whole genome shotgun (WGS) entry which is preliminary data.</text>
</comment>
<keyword evidence="2" id="KW-1133">Transmembrane helix</keyword>
<dbReference type="InterPro" id="IPR052953">
    <property type="entry name" value="Ser-rich/MCO-related"/>
</dbReference>
<keyword evidence="4" id="KW-1185">Reference proteome</keyword>
<feature type="compositionally biased region" description="Polar residues" evidence="1">
    <location>
        <begin position="157"/>
        <end position="173"/>
    </location>
</feature>
<evidence type="ECO:0000256" key="1">
    <source>
        <dbReference type="SAM" id="MobiDB-lite"/>
    </source>
</evidence>
<keyword evidence="2" id="KW-0472">Membrane</keyword>
<dbReference type="Proteomes" id="UP001215598">
    <property type="component" value="Unassembled WGS sequence"/>
</dbReference>
<dbReference type="AlphaFoldDB" id="A0AAD7GW41"/>
<evidence type="ECO:0000256" key="2">
    <source>
        <dbReference type="SAM" id="Phobius"/>
    </source>
</evidence>
<evidence type="ECO:0000313" key="4">
    <source>
        <dbReference type="Proteomes" id="UP001215598"/>
    </source>
</evidence>
<feature type="region of interest" description="Disordered" evidence="1">
    <location>
        <begin position="269"/>
        <end position="288"/>
    </location>
</feature>
<gene>
    <name evidence="3" type="ORF">B0H16DRAFT_1635381</name>
</gene>
<dbReference type="PANTHER" id="PTHR34883:SF8">
    <property type="entry name" value="EXTRACELLULAR SERINE-RICH PROTEIN (AFU_ORTHOLOGUE AFUA_6G00670)"/>
    <property type="match status" value="1"/>
</dbReference>
<organism evidence="3 4">
    <name type="scientific">Mycena metata</name>
    <dbReference type="NCBI Taxonomy" id="1033252"/>
    <lineage>
        <taxon>Eukaryota</taxon>
        <taxon>Fungi</taxon>
        <taxon>Dikarya</taxon>
        <taxon>Basidiomycota</taxon>
        <taxon>Agaricomycotina</taxon>
        <taxon>Agaricomycetes</taxon>
        <taxon>Agaricomycetidae</taxon>
        <taxon>Agaricales</taxon>
        <taxon>Marasmiineae</taxon>
        <taxon>Mycenaceae</taxon>
        <taxon>Mycena</taxon>
    </lineage>
</organism>
<evidence type="ECO:0000313" key="3">
    <source>
        <dbReference type="EMBL" id="KAJ7706485.1"/>
    </source>
</evidence>
<protein>
    <recommendedName>
        <fullName evidence="5">Extracellular serine-rich protein</fullName>
    </recommendedName>
</protein>
<name>A0AAD7GW41_9AGAR</name>
<dbReference type="SUPFAM" id="SSF49503">
    <property type="entry name" value="Cupredoxins"/>
    <property type="match status" value="1"/>
</dbReference>
<proteinExistence type="predicted"/>
<dbReference type="CDD" id="cd00920">
    <property type="entry name" value="Cupredoxin"/>
    <property type="match status" value="1"/>
</dbReference>
<sequence length="288" mass="30571">MSSVTPTVVVVDVSADSASSPGGIYQFNPASITASNGTIVSFRFSGIPGNHSVTQSTFGTPCQRMANGFDSGFIEARETVQGVFPTWNHTVKNDQYPAWFYCRQTTPTSHCHAGMVAVINVDKAQNTLDDFRAKALQSSPASSSSNSPAAVKNSAATTSTLTVAPSTPSTSAVKSGAKGNRTSSASPPVGAIVGAVVGVVAFIGLCVAALMIFRRRRRRRVAVEIDLEDQMQPRPLILNSQEVEKAPSLSGTEDTSMLSTILREVRSIRRQMRGTSRADEPPPVYTDS</sequence>
<feature type="transmembrane region" description="Helical" evidence="2">
    <location>
        <begin position="189"/>
        <end position="213"/>
    </location>
</feature>